<dbReference type="PANTHER" id="PTHR33696">
    <property type="entry name" value="T22J18.15-RELATED"/>
    <property type="match status" value="1"/>
</dbReference>
<reference evidence="2" key="2">
    <citation type="submission" date="2023-06" db="EMBL/GenBank/DDBJ databases">
        <authorList>
            <person name="Ma L."/>
            <person name="Liu K.-W."/>
            <person name="Li Z."/>
            <person name="Hsiao Y.-Y."/>
            <person name="Qi Y."/>
            <person name="Fu T."/>
            <person name="Tang G."/>
            <person name="Zhang D."/>
            <person name="Sun W.-H."/>
            <person name="Liu D.-K."/>
            <person name="Li Y."/>
            <person name="Chen G.-Z."/>
            <person name="Liu X.-D."/>
            <person name="Liao X.-Y."/>
            <person name="Jiang Y.-T."/>
            <person name="Yu X."/>
            <person name="Hao Y."/>
            <person name="Huang J."/>
            <person name="Zhao X.-W."/>
            <person name="Ke S."/>
            <person name="Chen Y.-Y."/>
            <person name="Wu W.-L."/>
            <person name="Hsu J.-L."/>
            <person name="Lin Y.-F."/>
            <person name="Huang M.-D."/>
            <person name="Li C.-Y."/>
            <person name="Huang L."/>
            <person name="Wang Z.-W."/>
            <person name="Zhao X."/>
            <person name="Zhong W.-Y."/>
            <person name="Peng D.-H."/>
            <person name="Ahmad S."/>
            <person name="Lan S."/>
            <person name="Zhang J.-S."/>
            <person name="Tsai W.-C."/>
            <person name="Van De Peer Y."/>
            <person name="Liu Z.-J."/>
        </authorList>
    </citation>
    <scope>NUCLEOTIDE SEQUENCE</scope>
    <source>
        <strain evidence="2">SCP</strain>
        <tissue evidence="2">Leaves</tissue>
    </source>
</reference>
<proteinExistence type="predicted"/>
<dbReference type="PANTHER" id="PTHR33696:SF3">
    <property type="entry name" value="FLZ-TYPE DOMAIN-CONTAINING PROTEIN"/>
    <property type="match status" value="1"/>
</dbReference>
<organism evidence="2 3">
    <name type="scientific">Acorus gramineus</name>
    <name type="common">Dwarf sweet flag</name>
    <dbReference type="NCBI Taxonomy" id="55184"/>
    <lineage>
        <taxon>Eukaryota</taxon>
        <taxon>Viridiplantae</taxon>
        <taxon>Streptophyta</taxon>
        <taxon>Embryophyta</taxon>
        <taxon>Tracheophyta</taxon>
        <taxon>Spermatophyta</taxon>
        <taxon>Magnoliopsida</taxon>
        <taxon>Liliopsida</taxon>
        <taxon>Acoraceae</taxon>
        <taxon>Acorus</taxon>
    </lineage>
</organism>
<sequence>MSGTHHNRVHSILNVPFSWENKPGVSKTAASMESNKVVDQTSPPSESPKLFLGHGGLPPPPCASQPLQLRSNSKKVIKMEDPFLKAYMECTKTVAHADRAKRDRKRQSFSMSCKHSTGVREDVLVRVSRPPPPQSSPSLYEERLWDGE</sequence>
<dbReference type="Proteomes" id="UP001179952">
    <property type="component" value="Unassembled WGS sequence"/>
</dbReference>
<reference evidence="2" key="1">
    <citation type="journal article" date="2023" name="Nat. Commun.">
        <title>Diploid and tetraploid genomes of Acorus and the evolution of monocots.</title>
        <authorList>
            <person name="Ma L."/>
            <person name="Liu K.W."/>
            <person name="Li Z."/>
            <person name="Hsiao Y.Y."/>
            <person name="Qi Y."/>
            <person name="Fu T."/>
            <person name="Tang G.D."/>
            <person name="Zhang D."/>
            <person name="Sun W.H."/>
            <person name="Liu D.K."/>
            <person name="Li Y."/>
            <person name="Chen G.Z."/>
            <person name="Liu X.D."/>
            <person name="Liao X.Y."/>
            <person name="Jiang Y.T."/>
            <person name="Yu X."/>
            <person name="Hao Y."/>
            <person name="Huang J."/>
            <person name="Zhao X.W."/>
            <person name="Ke S."/>
            <person name="Chen Y.Y."/>
            <person name="Wu W.L."/>
            <person name="Hsu J.L."/>
            <person name="Lin Y.F."/>
            <person name="Huang M.D."/>
            <person name="Li C.Y."/>
            <person name="Huang L."/>
            <person name="Wang Z.W."/>
            <person name="Zhao X."/>
            <person name="Zhong W.Y."/>
            <person name="Peng D.H."/>
            <person name="Ahmad S."/>
            <person name="Lan S."/>
            <person name="Zhang J.S."/>
            <person name="Tsai W.C."/>
            <person name="Van de Peer Y."/>
            <person name="Liu Z.J."/>
        </authorList>
    </citation>
    <scope>NUCLEOTIDE SEQUENCE</scope>
    <source>
        <strain evidence="2">SCP</strain>
    </source>
</reference>
<name>A0AAV9BGG0_ACOGR</name>
<gene>
    <name evidence="2" type="ORF">QJS04_geneDACA016000</name>
</gene>
<dbReference type="EMBL" id="JAUJYN010000003">
    <property type="protein sequence ID" value="KAK1275741.1"/>
    <property type="molecule type" value="Genomic_DNA"/>
</dbReference>
<feature type="region of interest" description="Disordered" evidence="1">
    <location>
        <begin position="22"/>
        <end position="67"/>
    </location>
</feature>
<accession>A0AAV9BGG0</accession>
<feature type="compositionally biased region" description="Polar residues" evidence="1">
    <location>
        <begin position="28"/>
        <end position="44"/>
    </location>
</feature>
<evidence type="ECO:0000313" key="3">
    <source>
        <dbReference type="Proteomes" id="UP001179952"/>
    </source>
</evidence>
<keyword evidence="3" id="KW-1185">Reference proteome</keyword>
<protein>
    <submittedName>
        <fullName evidence="2">Uncharacterized protein</fullName>
    </submittedName>
</protein>
<dbReference type="AlphaFoldDB" id="A0AAV9BGG0"/>
<feature type="region of interest" description="Disordered" evidence="1">
    <location>
        <begin position="97"/>
        <end position="148"/>
    </location>
</feature>
<evidence type="ECO:0000313" key="2">
    <source>
        <dbReference type="EMBL" id="KAK1275741.1"/>
    </source>
</evidence>
<comment type="caution">
    <text evidence="2">The sequence shown here is derived from an EMBL/GenBank/DDBJ whole genome shotgun (WGS) entry which is preliminary data.</text>
</comment>
<evidence type="ECO:0000256" key="1">
    <source>
        <dbReference type="SAM" id="MobiDB-lite"/>
    </source>
</evidence>